<dbReference type="EC" id="2.5.1.46" evidence="3"/>
<dbReference type="OrthoDB" id="17730at2157"/>
<keyword evidence="4" id="KW-1185">Reference proteome</keyword>
<evidence type="ECO:0000313" key="3">
    <source>
        <dbReference type="EMBL" id="NVO67250.1"/>
    </source>
</evidence>
<gene>
    <name evidence="3" type="ORF">HWN36_08000</name>
</gene>
<reference evidence="3 4" key="1">
    <citation type="submission" date="2020-06" db="EMBL/GenBank/DDBJ databases">
        <title>Methanofollis fontis sp. nov., a methanogen isolated from marine sediments near a cold seep at Four-Way Closure Ridge offshore southwestern Taiwan.</title>
        <authorList>
            <person name="Chen S.-C."/>
            <person name="Teng N.-H."/>
            <person name="Lin Y.-S."/>
            <person name="Lai M.-C."/>
            <person name="Chen H.-H."/>
            <person name="Wang C.-C."/>
        </authorList>
    </citation>
    <scope>NUCLEOTIDE SEQUENCE [LARGE SCALE GENOMIC DNA]</scope>
    <source>
        <strain evidence="3 4">DSM 2702</strain>
    </source>
</reference>
<accession>A0A7K4HQS9</accession>
<dbReference type="PANTHER" id="PTHR11703:SF2">
    <property type="entry name" value="DEOXYHYPUSINE SYNTHASE-LIKE PROTEIN"/>
    <property type="match status" value="1"/>
</dbReference>
<dbReference type="EMBL" id="JABXWR010000001">
    <property type="protein sequence ID" value="NVO67250.1"/>
    <property type="molecule type" value="Genomic_DNA"/>
</dbReference>
<keyword evidence="2 3" id="KW-0808">Transferase</keyword>
<dbReference type="PANTHER" id="PTHR11703">
    <property type="entry name" value="DEOXYHYPUSINE SYNTHASE"/>
    <property type="match status" value="1"/>
</dbReference>
<dbReference type="NCBIfam" id="TIGR00321">
    <property type="entry name" value="dhys"/>
    <property type="match status" value="1"/>
</dbReference>
<dbReference type="GO" id="GO:0034038">
    <property type="term" value="F:deoxyhypusine synthase activity"/>
    <property type="evidence" value="ECO:0007669"/>
    <property type="project" value="UniProtKB-EC"/>
</dbReference>
<dbReference type="GO" id="GO:0005737">
    <property type="term" value="C:cytoplasm"/>
    <property type="evidence" value="ECO:0007669"/>
    <property type="project" value="TreeGrafter"/>
</dbReference>
<dbReference type="SUPFAM" id="SSF52467">
    <property type="entry name" value="DHS-like NAD/FAD-binding domain"/>
    <property type="match status" value="1"/>
</dbReference>
<evidence type="ECO:0000256" key="1">
    <source>
        <dbReference type="ARBA" id="ARBA00009892"/>
    </source>
</evidence>
<dbReference type="Proteomes" id="UP000570823">
    <property type="component" value="Unassembled WGS sequence"/>
</dbReference>
<dbReference type="InterPro" id="IPR002773">
    <property type="entry name" value="Deoxyhypusine_synthase"/>
</dbReference>
<sequence length="315" mass="34175">MESNREECGDPVRQVHLSPNMTVDRLVRAIAGAGAYNGGSLARAVDIYEAMLRDEKATKFFGLAGAMVPAGMGGIVSDLIEQGHIDILVSTGANLTHDTIEAIGCHHYHGTAVCDDVELRHEEINRIYDIFLPDEAFIHFEEFMQECLSDIPDRTTLSISELLRHIGSHLETGILATAAKNDIPVFCPAVQDSMLGLQFWFYNQAHHITVDAFGDMKTIIDRCYAAEHAGAFLVGGGVPKNFIFQSKMITPDGFTYAIQLTGDRPDLGGLSGATLSEAQSWGKINEDAAAVTVYGDATITLPVIAAAVLERLKHD</sequence>
<comment type="similarity">
    <text evidence="1">Belongs to the deoxyhypusine synthase family.</text>
</comment>
<evidence type="ECO:0000313" key="4">
    <source>
        <dbReference type="Proteomes" id="UP000570823"/>
    </source>
</evidence>
<dbReference type="Gene3D" id="3.40.910.10">
    <property type="entry name" value="Deoxyhypusine synthase"/>
    <property type="match status" value="1"/>
</dbReference>
<dbReference type="RefSeq" id="WP_176788861.1">
    <property type="nucleotide sequence ID" value="NZ_JABXWR010000001.1"/>
</dbReference>
<dbReference type="Pfam" id="PF01916">
    <property type="entry name" value="DS"/>
    <property type="match status" value="1"/>
</dbReference>
<name>A0A7K4HQS9_9EURY</name>
<dbReference type="InterPro" id="IPR036982">
    <property type="entry name" value="Deoxyhypusine_synthase_sf"/>
</dbReference>
<proteinExistence type="inferred from homology"/>
<evidence type="ECO:0000256" key="2">
    <source>
        <dbReference type="ARBA" id="ARBA00022679"/>
    </source>
</evidence>
<comment type="caution">
    <text evidence="3">The sequence shown here is derived from an EMBL/GenBank/DDBJ whole genome shotgun (WGS) entry which is preliminary data.</text>
</comment>
<dbReference type="InterPro" id="IPR029035">
    <property type="entry name" value="DHS-like_NAD/FAD-binding_dom"/>
</dbReference>
<dbReference type="AlphaFoldDB" id="A0A7K4HQS9"/>
<organism evidence="3 4">
    <name type="scientific">Methanofollis tationis</name>
    <dbReference type="NCBI Taxonomy" id="81417"/>
    <lineage>
        <taxon>Archaea</taxon>
        <taxon>Methanobacteriati</taxon>
        <taxon>Methanobacteriota</taxon>
        <taxon>Stenosarchaea group</taxon>
        <taxon>Methanomicrobia</taxon>
        <taxon>Methanomicrobiales</taxon>
        <taxon>Methanomicrobiaceae</taxon>
        <taxon>Methanofollis</taxon>
    </lineage>
</organism>
<dbReference type="NCBIfam" id="NF002630">
    <property type="entry name" value="PRK02301.1"/>
    <property type="match status" value="1"/>
</dbReference>
<protein>
    <submittedName>
        <fullName evidence="3">Deoxyhypusine synthase</fullName>
        <ecNumber evidence="3">2.5.1.46</ecNumber>
    </submittedName>
</protein>